<dbReference type="Proteomes" id="UP000605970">
    <property type="component" value="Unassembled WGS sequence"/>
</dbReference>
<dbReference type="EMBL" id="JABEBT010000014">
    <property type="protein sequence ID" value="KAF7638168.1"/>
    <property type="molecule type" value="Genomic_DNA"/>
</dbReference>
<dbReference type="OrthoDB" id="5896717at2759"/>
<evidence type="ECO:0000313" key="2">
    <source>
        <dbReference type="Proteomes" id="UP000605970"/>
    </source>
</evidence>
<organism evidence="1 2">
    <name type="scientific">Meloidogyne graminicola</name>
    <dbReference type="NCBI Taxonomy" id="189291"/>
    <lineage>
        <taxon>Eukaryota</taxon>
        <taxon>Metazoa</taxon>
        <taxon>Ecdysozoa</taxon>
        <taxon>Nematoda</taxon>
        <taxon>Chromadorea</taxon>
        <taxon>Rhabditida</taxon>
        <taxon>Tylenchina</taxon>
        <taxon>Tylenchomorpha</taxon>
        <taxon>Tylenchoidea</taxon>
        <taxon>Meloidogynidae</taxon>
        <taxon>Meloidogyninae</taxon>
        <taxon>Meloidogyne</taxon>
    </lineage>
</organism>
<sequence length="189" mass="21888">MRRCNSDSSVPHLLRCRLCRERSEQAYSFITAKMEFSEIICDRLEADVAPSVYVCLSCDRINKPNHNNGISNSKATSTHFSSSSIGKANFNSPSTKLSKILMTWPFLRLKEATSKEGELSEACRQEMERRQRNYRNWKLTRSMTNNDISLVHSYVCTFSSVKCWRLLALLKLKVVKAMILLKRERLRKD</sequence>
<protein>
    <submittedName>
        <fullName evidence="1">Uncharacterized protein</fullName>
    </submittedName>
</protein>
<proteinExistence type="predicted"/>
<reference evidence="1" key="1">
    <citation type="journal article" date="2020" name="Ecol. Evol.">
        <title>Genome structure and content of the rice root-knot nematode (Meloidogyne graminicola).</title>
        <authorList>
            <person name="Phan N.T."/>
            <person name="Danchin E.G.J."/>
            <person name="Klopp C."/>
            <person name="Perfus-Barbeoch L."/>
            <person name="Kozlowski D.K."/>
            <person name="Koutsovoulos G.D."/>
            <person name="Lopez-Roques C."/>
            <person name="Bouchez O."/>
            <person name="Zahm M."/>
            <person name="Besnard G."/>
            <person name="Bellafiore S."/>
        </authorList>
    </citation>
    <scope>NUCLEOTIDE SEQUENCE</scope>
    <source>
        <strain evidence="1">VN-18</strain>
    </source>
</reference>
<dbReference type="AlphaFoldDB" id="A0A8S9ZY06"/>
<evidence type="ECO:0000313" key="1">
    <source>
        <dbReference type="EMBL" id="KAF7638168.1"/>
    </source>
</evidence>
<gene>
    <name evidence="1" type="ORF">Mgra_00002394</name>
</gene>
<keyword evidence="2" id="KW-1185">Reference proteome</keyword>
<comment type="caution">
    <text evidence="1">The sequence shown here is derived from an EMBL/GenBank/DDBJ whole genome shotgun (WGS) entry which is preliminary data.</text>
</comment>
<accession>A0A8S9ZY06</accession>
<name>A0A8S9ZY06_9BILA</name>